<proteinExistence type="predicted"/>
<evidence type="ECO:0000313" key="1">
    <source>
        <dbReference type="EMBL" id="SBW81824.1"/>
    </source>
</evidence>
<sequence>MPTLHSARPLVDSKQLEASLTLYTLKLRKLQRFWIPLQKYAPHCVLALWLIGVCASLITQSYCHWLITAPAICILIAMEIVIEEVQINLLLMTEEARYLLGVARGIYPPMMRSTGGPCRP</sequence>
<accession>A0A1D3K0H0</accession>
<name>A0A1D3K0H0_PSEVE</name>
<gene>
    <name evidence="1" type="ORF">PVE_R1G3942</name>
</gene>
<evidence type="ECO:0000313" key="2">
    <source>
        <dbReference type="Proteomes" id="UP000245431"/>
    </source>
</evidence>
<dbReference type="EMBL" id="LT599583">
    <property type="protein sequence ID" value="SBW81824.1"/>
    <property type="molecule type" value="Genomic_DNA"/>
</dbReference>
<dbReference type="RefSeq" id="WP_017846975.1">
    <property type="nucleotide sequence ID" value="NZ_AOUH01000018.1"/>
</dbReference>
<protein>
    <submittedName>
        <fullName evidence="1">Uncharacterized protein</fullName>
    </submittedName>
</protein>
<organism evidence="1 2">
    <name type="scientific">Pseudomonas veronii 1YdBTEX2</name>
    <dbReference type="NCBI Taxonomy" id="1295141"/>
    <lineage>
        <taxon>Bacteria</taxon>
        <taxon>Pseudomonadati</taxon>
        <taxon>Pseudomonadota</taxon>
        <taxon>Gammaproteobacteria</taxon>
        <taxon>Pseudomonadales</taxon>
        <taxon>Pseudomonadaceae</taxon>
        <taxon>Pseudomonas</taxon>
    </lineage>
</organism>
<dbReference type="AlphaFoldDB" id="A0A1D3K0H0"/>
<reference evidence="2" key="1">
    <citation type="submission" date="2016-07" db="EMBL/GenBank/DDBJ databases">
        <authorList>
            <person name="Florea S."/>
            <person name="Webb J.S."/>
            <person name="Jaromczyk J."/>
            <person name="Schardl C.L."/>
        </authorList>
    </citation>
    <scope>NUCLEOTIDE SEQUENCE [LARGE SCALE GENOMIC DNA]</scope>
    <source>
        <strain evidence="2">1YdBTEX2</strain>
    </source>
</reference>
<dbReference type="Proteomes" id="UP000245431">
    <property type="component" value="Chromosome PVE_r1"/>
</dbReference>